<comment type="caution">
    <text evidence="1">The sequence shown here is derived from an EMBL/GenBank/DDBJ whole genome shotgun (WGS) entry which is preliminary data.</text>
</comment>
<evidence type="ECO:0000313" key="1">
    <source>
        <dbReference type="EMBL" id="GAN34594.1"/>
    </source>
</evidence>
<reference evidence="2" key="1">
    <citation type="journal article" date="2015" name="Genome Announc.">
        <title>Draft Genome Sequence of an Anaerobic Ammonium-Oxidizing Bacterium, "Candidatus Brocadia sinica".</title>
        <authorList>
            <person name="Oshiki M."/>
            <person name="Shinyako-Hata K."/>
            <person name="Satoh H."/>
            <person name="Okabe S."/>
        </authorList>
    </citation>
    <scope>NUCLEOTIDE SEQUENCE [LARGE SCALE GENOMIC DNA]</scope>
    <source>
        <strain evidence="2">JPN1</strain>
    </source>
</reference>
<dbReference type="Gene3D" id="3.30.2310.20">
    <property type="entry name" value="RelE-like"/>
    <property type="match status" value="1"/>
</dbReference>
<dbReference type="EMBL" id="BAFN01000001">
    <property type="protein sequence ID" value="GAN34594.1"/>
    <property type="molecule type" value="Genomic_DNA"/>
</dbReference>
<evidence type="ECO:0000313" key="2">
    <source>
        <dbReference type="Proteomes" id="UP000032309"/>
    </source>
</evidence>
<gene>
    <name evidence="1" type="ORF">BROSI_A3132</name>
</gene>
<dbReference type="RefSeq" id="WP_052564583.1">
    <property type="nucleotide sequence ID" value="NZ_BAFN01000001.1"/>
</dbReference>
<name>A0ABQ0K0J3_9BACT</name>
<organism evidence="1 2">
    <name type="scientific">Candidatus Brocadia sinica JPN1</name>
    <dbReference type="NCBI Taxonomy" id="1197129"/>
    <lineage>
        <taxon>Bacteria</taxon>
        <taxon>Pseudomonadati</taxon>
        <taxon>Planctomycetota</taxon>
        <taxon>Candidatus Brocadiia</taxon>
        <taxon>Candidatus Brocadiales</taxon>
        <taxon>Candidatus Brocadiaceae</taxon>
        <taxon>Candidatus Brocadia</taxon>
    </lineage>
</organism>
<dbReference type="SUPFAM" id="SSF143011">
    <property type="entry name" value="RelE-like"/>
    <property type="match status" value="1"/>
</dbReference>
<evidence type="ECO:0008006" key="3">
    <source>
        <dbReference type="Google" id="ProtNLM"/>
    </source>
</evidence>
<sequence length="87" mass="10774">MSKYLIAVEPEFFLQYDNLPKQIKKKFKKQLIYLKENPKHNSLQIHRLEWSDFWEFYVDKGYRCVFKQEGNVYKLYYVGTHDIIDKF</sequence>
<keyword evidence="2" id="KW-1185">Reference proteome</keyword>
<protein>
    <recommendedName>
        <fullName evidence="3">DNA helicase</fullName>
    </recommendedName>
</protein>
<accession>A0ABQ0K0J3</accession>
<proteinExistence type="predicted"/>
<dbReference type="InterPro" id="IPR035093">
    <property type="entry name" value="RelE/ParE_toxin_dom_sf"/>
</dbReference>
<dbReference type="Proteomes" id="UP000032309">
    <property type="component" value="Unassembled WGS sequence"/>
</dbReference>